<feature type="domain" description="DNA polymerase III delta N-terminal" evidence="10">
    <location>
        <begin position="20"/>
        <end position="138"/>
    </location>
</feature>
<evidence type="ECO:0000313" key="13">
    <source>
        <dbReference type="Proteomes" id="UP000002943"/>
    </source>
</evidence>
<dbReference type="EC" id="2.7.7.7" evidence="1 9"/>
<dbReference type="Pfam" id="PF06144">
    <property type="entry name" value="DNA_pol3_delta"/>
    <property type="match status" value="1"/>
</dbReference>
<dbReference type="GO" id="GO:0009360">
    <property type="term" value="C:DNA polymerase III complex"/>
    <property type="evidence" value="ECO:0007669"/>
    <property type="project" value="UniProtKB-UniRule"/>
</dbReference>
<evidence type="ECO:0000313" key="12">
    <source>
        <dbReference type="EMBL" id="EFP97181.1"/>
    </source>
</evidence>
<evidence type="ECO:0000259" key="11">
    <source>
        <dbReference type="Pfam" id="PF14840"/>
    </source>
</evidence>
<keyword evidence="4" id="KW-0548">Nucleotidyltransferase</keyword>
<protein>
    <recommendedName>
        <fullName evidence="2 9">DNA polymerase III subunit delta</fullName>
        <ecNumber evidence="1 9">2.7.7.7</ecNumber>
    </recommendedName>
</protein>
<dbReference type="CDD" id="cd18138">
    <property type="entry name" value="HLD_clamp_pol_III_delta"/>
    <property type="match status" value="1"/>
</dbReference>
<dbReference type="RefSeq" id="WP_009600806.1">
    <property type="nucleotide sequence ID" value="NZ_AEIU01000063.1"/>
</dbReference>
<dbReference type="SUPFAM" id="SSF52540">
    <property type="entry name" value="P-loop containing nucleoside triphosphate hydrolases"/>
    <property type="match status" value="1"/>
</dbReference>
<dbReference type="GO" id="GO:0003887">
    <property type="term" value="F:DNA-directed DNA polymerase activity"/>
    <property type="evidence" value="ECO:0007669"/>
    <property type="project" value="UniProtKB-UniRule"/>
</dbReference>
<dbReference type="eggNOG" id="COG1466">
    <property type="taxonomic scope" value="Bacteria"/>
</dbReference>
<gene>
    <name evidence="12" type="primary">holA</name>
    <name evidence="12" type="ORF">VIBC2010_09097</name>
</gene>
<evidence type="ECO:0000256" key="4">
    <source>
        <dbReference type="ARBA" id="ARBA00022695"/>
    </source>
</evidence>
<dbReference type="Pfam" id="PF14840">
    <property type="entry name" value="DNA_pol3_delt_C"/>
    <property type="match status" value="1"/>
</dbReference>
<evidence type="ECO:0000256" key="1">
    <source>
        <dbReference type="ARBA" id="ARBA00012417"/>
    </source>
</evidence>
<dbReference type="NCBIfam" id="TIGR01128">
    <property type="entry name" value="holA"/>
    <property type="match status" value="1"/>
</dbReference>
<dbReference type="AlphaFoldDB" id="E3BIH3"/>
<dbReference type="Gene3D" id="3.40.50.300">
    <property type="entry name" value="P-loop containing nucleotide triphosphate hydrolases"/>
    <property type="match status" value="1"/>
</dbReference>
<comment type="caution">
    <text evidence="12">The sequence shown here is derived from an EMBL/GenBank/DDBJ whole genome shotgun (WGS) entry which is preliminary data.</text>
</comment>
<feature type="domain" description="DNA polymerase III subunit delta C-terminal" evidence="11">
    <location>
        <begin position="214"/>
        <end position="331"/>
    </location>
</feature>
<dbReference type="EMBL" id="AEIU01000063">
    <property type="protein sequence ID" value="EFP97181.1"/>
    <property type="molecule type" value="Genomic_DNA"/>
</dbReference>
<dbReference type="Gene3D" id="1.20.272.10">
    <property type="match status" value="1"/>
</dbReference>
<dbReference type="Gene3D" id="1.10.8.60">
    <property type="match status" value="1"/>
</dbReference>
<dbReference type="SUPFAM" id="SSF48019">
    <property type="entry name" value="post-AAA+ oligomerization domain-like"/>
    <property type="match status" value="1"/>
</dbReference>
<dbReference type="InterPro" id="IPR027417">
    <property type="entry name" value="P-loop_NTPase"/>
</dbReference>
<evidence type="ECO:0000256" key="2">
    <source>
        <dbReference type="ARBA" id="ARBA00017703"/>
    </source>
</evidence>
<comment type="similarity">
    <text evidence="7">Belongs to the DNA polymerase HolA subunit family.</text>
</comment>
<organism evidence="12 13">
    <name type="scientific">Vibrio caribbeanicus ATCC BAA-2122</name>
    <dbReference type="NCBI Taxonomy" id="796620"/>
    <lineage>
        <taxon>Bacteria</taxon>
        <taxon>Pseudomonadati</taxon>
        <taxon>Pseudomonadota</taxon>
        <taxon>Gammaproteobacteria</taxon>
        <taxon>Vibrionales</taxon>
        <taxon>Vibrionaceae</taxon>
        <taxon>Vibrio</taxon>
    </lineage>
</organism>
<comment type="catalytic activity">
    <reaction evidence="8">
        <text>DNA(n) + a 2'-deoxyribonucleoside 5'-triphosphate = DNA(n+1) + diphosphate</text>
        <dbReference type="Rhea" id="RHEA:22508"/>
        <dbReference type="Rhea" id="RHEA-COMP:17339"/>
        <dbReference type="Rhea" id="RHEA-COMP:17340"/>
        <dbReference type="ChEBI" id="CHEBI:33019"/>
        <dbReference type="ChEBI" id="CHEBI:61560"/>
        <dbReference type="ChEBI" id="CHEBI:173112"/>
        <dbReference type="EC" id="2.7.7.7"/>
    </reaction>
</comment>
<evidence type="ECO:0000256" key="3">
    <source>
        <dbReference type="ARBA" id="ARBA00022679"/>
    </source>
</evidence>
<evidence type="ECO:0000256" key="7">
    <source>
        <dbReference type="ARBA" id="ARBA00034754"/>
    </source>
</evidence>
<accession>E3BIH3</accession>
<name>E3BIH3_9VIBR</name>
<keyword evidence="13" id="KW-1185">Reference proteome</keyword>
<evidence type="ECO:0000259" key="10">
    <source>
        <dbReference type="Pfam" id="PF06144"/>
    </source>
</evidence>
<dbReference type="STRING" id="796620.VIBC2010_09097"/>
<keyword evidence="5" id="KW-0235">DNA replication</keyword>
<evidence type="ECO:0000256" key="8">
    <source>
        <dbReference type="ARBA" id="ARBA00049244"/>
    </source>
</evidence>
<sequence length="337" mass="38827">MRIFADNLAEQLNKQLHPIYLLLGNEPLLIEESRSAIYQSAHMEGFTEKQRFSLEKNAHWEDIYNSVQAMSLFSSKKIIELELPSSGVNNSITKELAALFPLLHPDIILVVIGSKITKAQENAKWFKQLSATACRVNCLTPDITRLPQFIRARCKLRNLTPDDEALQMLSQWYEGNLLALNQSLEKLTLLYPDGELNLVRLEKALSRSNHYTIYHWCDALLAGKMKRSQRILRQLKAEGIEPVIITRALQKELTQLFAMATNLKLHNLHQIFEQHRIWQSKRPLYTAALGRLSTTKIQHLLQLLCKIEITTKTQYEQSSWPLLQQLGIEACMPQVKF</sequence>
<dbReference type="OrthoDB" id="9770982at2"/>
<dbReference type="PANTHER" id="PTHR34388:SF1">
    <property type="entry name" value="DNA POLYMERASE III SUBUNIT DELTA"/>
    <property type="match status" value="1"/>
</dbReference>
<dbReference type="GO" id="GO:0006261">
    <property type="term" value="P:DNA-templated DNA replication"/>
    <property type="evidence" value="ECO:0007669"/>
    <property type="project" value="TreeGrafter"/>
</dbReference>
<dbReference type="InterPro" id="IPR008921">
    <property type="entry name" value="DNA_pol3_clamp-load_cplx_C"/>
</dbReference>
<evidence type="ECO:0000256" key="9">
    <source>
        <dbReference type="NCBIfam" id="TIGR01128"/>
    </source>
</evidence>
<keyword evidence="3" id="KW-0808">Transferase</keyword>
<dbReference type="Proteomes" id="UP000002943">
    <property type="component" value="Unassembled WGS sequence"/>
</dbReference>
<dbReference type="GO" id="GO:0003677">
    <property type="term" value="F:DNA binding"/>
    <property type="evidence" value="ECO:0007669"/>
    <property type="project" value="InterPro"/>
</dbReference>
<keyword evidence="6" id="KW-0239">DNA-directed DNA polymerase</keyword>
<reference evidence="12 13" key="1">
    <citation type="journal article" date="2012" name="Int. J. Syst. Evol. Microbiol.">
        <title>Vibrio caribbeanicus sp. nov., isolated from the marine sponge Scleritoderma cyanea.</title>
        <authorList>
            <person name="Hoffmann M."/>
            <person name="Monday S.R."/>
            <person name="Allard M.W."/>
            <person name="Strain E.A."/>
            <person name="Whittaker P."/>
            <person name="Naum M."/>
            <person name="McCarthy P.J."/>
            <person name="Lopez J.V."/>
            <person name="Fischer M."/>
            <person name="Brown E.W."/>
        </authorList>
    </citation>
    <scope>NUCLEOTIDE SEQUENCE [LARGE SCALE GENOMIC DNA]</scope>
    <source>
        <strain evidence="12 13">ATCC BAA-2122</strain>
    </source>
</reference>
<dbReference type="InterPro" id="IPR005790">
    <property type="entry name" value="DNA_polIII_delta"/>
</dbReference>
<dbReference type="InterPro" id="IPR010372">
    <property type="entry name" value="DNA_pol3_delta_N"/>
</dbReference>
<evidence type="ECO:0000256" key="5">
    <source>
        <dbReference type="ARBA" id="ARBA00022705"/>
    </source>
</evidence>
<proteinExistence type="inferred from homology"/>
<evidence type="ECO:0000256" key="6">
    <source>
        <dbReference type="ARBA" id="ARBA00022932"/>
    </source>
</evidence>
<dbReference type="InterPro" id="IPR032780">
    <property type="entry name" value="DNA_pol3_delt_C"/>
</dbReference>
<dbReference type="PANTHER" id="PTHR34388">
    <property type="entry name" value="DNA POLYMERASE III SUBUNIT DELTA"/>
    <property type="match status" value="1"/>
</dbReference>